<evidence type="ECO:0000259" key="2">
    <source>
        <dbReference type="SMART" id="SM00382"/>
    </source>
</evidence>
<protein>
    <submittedName>
        <fullName evidence="3">AAA family ATPase</fullName>
    </submittedName>
</protein>
<feature type="transmembrane region" description="Helical" evidence="1">
    <location>
        <begin position="286"/>
        <end position="303"/>
    </location>
</feature>
<reference evidence="3 4" key="1">
    <citation type="submission" date="2020-08" db="EMBL/GenBank/DDBJ databases">
        <title>Bridging the membrane lipid divide: bacteria of the FCB group superphylum have the potential to synthesize archaeal ether lipids.</title>
        <authorList>
            <person name="Villanueva L."/>
            <person name="Von Meijenfeldt F.A.B."/>
            <person name="Westbye A.B."/>
            <person name="Yadav S."/>
            <person name="Hopmans E.C."/>
            <person name="Dutilh B.E."/>
            <person name="Sinninghe Damste J.S."/>
        </authorList>
    </citation>
    <scope>NUCLEOTIDE SEQUENCE [LARGE SCALE GENOMIC DNA]</scope>
    <source>
        <strain evidence="3">NIOZ-UU27</strain>
    </source>
</reference>
<dbReference type="Gene3D" id="3.40.50.300">
    <property type="entry name" value="P-loop containing nucleotide triphosphate hydrolases"/>
    <property type="match status" value="1"/>
</dbReference>
<dbReference type="Pfam" id="PF13401">
    <property type="entry name" value="AAA_22"/>
    <property type="match status" value="1"/>
</dbReference>
<dbReference type="InterPro" id="IPR027417">
    <property type="entry name" value="P-loop_NTPase"/>
</dbReference>
<accession>A0A8J6T4X0</accession>
<feature type="non-terminal residue" evidence="3">
    <location>
        <position position="342"/>
    </location>
</feature>
<dbReference type="SUPFAM" id="SSF52540">
    <property type="entry name" value="P-loop containing nucleoside triphosphate hydrolases"/>
    <property type="match status" value="1"/>
</dbReference>
<dbReference type="GO" id="GO:0016887">
    <property type="term" value="F:ATP hydrolysis activity"/>
    <property type="evidence" value="ECO:0007669"/>
    <property type="project" value="InterPro"/>
</dbReference>
<dbReference type="InterPro" id="IPR049945">
    <property type="entry name" value="AAA_22"/>
</dbReference>
<dbReference type="SMART" id="SM00382">
    <property type="entry name" value="AAA"/>
    <property type="match status" value="1"/>
</dbReference>
<evidence type="ECO:0000256" key="1">
    <source>
        <dbReference type="SAM" id="Phobius"/>
    </source>
</evidence>
<gene>
    <name evidence="3" type="ORF">H8E19_16925</name>
</gene>
<keyword evidence="1" id="KW-0812">Transmembrane</keyword>
<dbReference type="AlphaFoldDB" id="A0A8J6T4X0"/>
<organism evidence="3 4">
    <name type="scientific">Candidatus Desulfacyla euxinica</name>
    <dbReference type="NCBI Taxonomy" id="2841693"/>
    <lineage>
        <taxon>Bacteria</taxon>
        <taxon>Deltaproteobacteria</taxon>
        <taxon>Candidatus Desulfacyla</taxon>
    </lineage>
</organism>
<sequence>MSRKPFENTPDPLFLFQSKSHSEVLASLVYGIRAAKGLIVVVGDIGTGKTTLIHALLAGLDPSYITLKITNPRLAFTQSTIDSILKYFAKELGISAKNADGREIVEIITRELEAQDKKGQRAVLIIDEAHLLTEESLHDIRLLSNIENEKRKLIQIVLTGQTELQRKLQEDSLRSFKQRISISRKLMPLDKSETEEYVNHRIRIAGRKDLLFKRRALSLIFAKSHGIPRLINQICDDSLVIGYATQTELIDAGIVKEVINDLNSIYGRNKIKPVILFRKLGRLRPYALLSVLVALGLIYYIVLKPFVTPDQHKKNGLTSVSKEHSLQIYQIPNYPVKTPKPG</sequence>
<dbReference type="PANTHER" id="PTHR35894:SF1">
    <property type="entry name" value="PHOSPHORIBULOKINASE _ URIDINE KINASE FAMILY"/>
    <property type="match status" value="1"/>
</dbReference>
<dbReference type="Proteomes" id="UP000650524">
    <property type="component" value="Unassembled WGS sequence"/>
</dbReference>
<proteinExistence type="predicted"/>
<dbReference type="InterPro" id="IPR052026">
    <property type="entry name" value="ExeA_AAA_ATPase_DNA-bind"/>
</dbReference>
<keyword evidence="1" id="KW-1133">Transmembrane helix</keyword>
<name>A0A8J6T4X0_9DELT</name>
<keyword evidence="1" id="KW-0472">Membrane</keyword>
<feature type="domain" description="AAA+ ATPase" evidence="2">
    <location>
        <begin position="35"/>
        <end position="186"/>
    </location>
</feature>
<evidence type="ECO:0000313" key="3">
    <source>
        <dbReference type="EMBL" id="MBC8179090.1"/>
    </source>
</evidence>
<dbReference type="EMBL" id="JACNJD010000344">
    <property type="protein sequence ID" value="MBC8179090.1"/>
    <property type="molecule type" value="Genomic_DNA"/>
</dbReference>
<dbReference type="InterPro" id="IPR003593">
    <property type="entry name" value="AAA+_ATPase"/>
</dbReference>
<dbReference type="CDD" id="cd00009">
    <property type="entry name" value="AAA"/>
    <property type="match status" value="1"/>
</dbReference>
<evidence type="ECO:0000313" key="4">
    <source>
        <dbReference type="Proteomes" id="UP000650524"/>
    </source>
</evidence>
<dbReference type="PANTHER" id="PTHR35894">
    <property type="entry name" value="GENERAL SECRETION PATHWAY PROTEIN A-RELATED"/>
    <property type="match status" value="1"/>
</dbReference>
<comment type="caution">
    <text evidence="3">The sequence shown here is derived from an EMBL/GenBank/DDBJ whole genome shotgun (WGS) entry which is preliminary data.</text>
</comment>